<name>A0A653E826_9PSED</name>
<reference evidence="1" key="1">
    <citation type="submission" date="2019-02" db="EMBL/GenBank/DDBJ databases">
        <authorList>
            <consortium name="Genoscope - CEA"/>
            <person name="William W."/>
        </authorList>
    </citation>
    <scope>NUCLEOTIDE SEQUENCE [LARGE SCALE GENOMIC DNA]</scope>
    <source>
        <strain evidence="1">YSy11</strain>
    </source>
</reference>
<dbReference type="Gene3D" id="1.20.120.740">
    <property type="entry name" value="YgfB uncharacterised protein family UPF0149, PF03695"/>
    <property type="match status" value="1"/>
</dbReference>
<dbReference type="NCBIfam" id="NF007704">
    <property type="entry name" value="PRK10396.1"/>
    <property type="match status" value="1"/>
</dbReference>
<sequence length="184" mass="20485">MQNAPLAANDYEFLEDALLKYGDDNSVLNVSELDGYLTALASGPVQVDIAEWFPAIWGGENPDWQSPDEAKQFIDLSVRHLNTLAAQLGTDVQAFEPRFETTDHHGQSVTLAEEWCFGYLRGISVSNWPELPAQLAAQLELIAQCAEEDNFELPANFDANQHNQQLAAIKPAAIALHDYWVTQR</sequence>
<protein>
    <recommendedName>
        <fullName evidence="2">YecA family protein</fullName>
    </recommendedName>
</protein>
<dbReference type="NCBIfam" id="TIGR02292">
    <property type="entry name" value="ygfB_yecA"/>
    <property type="match status" value="1"/>
</dbReference>
<accession>A0A653E826</accession>
<organism evidence="1">
    <name type="scientific">Pseudomonas marincola</name>
    <dbReference type="NCBI Taxonomy" id="437900"/>
    <lineage>
        <taxon>Bacteria</taxon>
        <taxon>Pseudomonadati</taxon>
        <taxon>Pseudomonadota</taxon>
        <taxon>Gammaproteobacteria</taxon>
        <taxon>Pseudomonadales</taxon>
        <taxon>Pseudomonadaceae</taxon>
        <taxon>Pseudomonas</taxon>
    </lineage>
</organism>
<dbReference type="RefSeq" id="WP_150549055.1">
    <property type="nucleotide sequence ID" value="NZ_LR215729.2"/>
</dbReference>
<dbReference type="AlphaFoldDB" id="A0A653E826"/>
<dbReference type="EMBL" id="LR215729">
    <property type="protein sequence ID" value="VEV98683.1"/>
    <property type="molecule type" value="Genomic_DNA"/>
</dbReference>
<proteinExistence type="predicted"/>
<dbReference type="SUPFAM" id="SSF101327">
    <property type="entry name" value="YgfB-like"/>
    <property type="match status" value="1"/>
</dbReference>
<evidence type="ECO:0000313" key="1">
    <source>
        <dbReference type="EMBL" id="VEV98683.1"/>
    </source>
</evidence>
<gene>
    <name evidence="1" type="ORF">PMYSY11_3639</name>
</gene>
<evidence type="ECO:0008006" key="2">
    <source>
        <dbReference type="Google" id="ProtNLM"/>
    </source>
</evidence>
<dbReference type="InterPro" id="IPR036255">
    <property type="entry name" value="YgfB-like_sf"/>
</dbReference>
<dbReference type="Pfam" id="PF03695">
    <property type="entry name" value="UPF0149"/>
    <property type="match status" value="1"/>
</dbReference>
<dbReference type="InterPro" id="IPR011978">
    <property type="entry name" value="YgfB-like"/>
</dbReference>